<dbReference type="PROSITE" id="PS00039">
    <property type="entry name" value="DEAD_ATP_HELICASE"/>
    <property type="match status" value="1"/>
</dbReference>
<dbReference type="Proteomes" id="UP001470230">
    <property type="component" value="Unassembled WGS sequence"/>
</dbReference>
<comment type="subcellular location">
    <subcellularLocation>
        <location evidence="1">Nucleus</location>
        <location evidence="1">Nucleolus</location>
    </subcellularLocation>
</comment>
<dbReference type="InterPro" id="IPR011545">
    <property type="entry name" value="DEAD/DEAH_box_helicase_dom"/>
</dbReference>
<evidence type="ECO:0000256" key="11">
    <source>
        <dbReference type="ARBA" id="ARBA00037449"/>
    </source>
</evidence>
<protein>
    <recommendedName>
        <fullName evidence="3">RNA helicase</fullName>
        <ecNumber evidence="3">3.6.4.13</ecNumber>
    </recommendedName>
</protein>
<feature type="domain" description="Helicase C-terminal" evidence="15">
    <location>
        <begin position="229"/>
        <end position="391"/>
    </location>
</feature>
<dbReference type="SMART" id="SM00487">
    <property type="entry name" value="DEXDc"/>
    <property type="match status" value="1"/>
</dbReference>
<dbReference type="InterPro" id="IPR001650">
    <property type="entry name" value="Helicase_C-like"/>
</dbReference>
<keyword evidence="6 13" id="KW-0547">Nucleotide-binding</keyword>
<evidence type="ECO:0000313" key="17">
    <source>
        <dbReference type="EMBL" id="KAK8837695.1"/>
    </source>
</evidence>
<feature type="short sequence motif" description="Q motif" evidence="12">
    <location>
        <begin position="20"/>
        <end position="48"/>
    </location>
</feature>
<evidence type="ECO:0000256" key="1">
    <source>
        <dbReference type="ARBA" id="ARBA00004604"/>
    </source>
</evidence>
<keyword evidence="10" id="KW-0539">Nucleus</keyword>
<dbReference type="PROSITE" id="PS51192">
    <property type="entry name" value="HELICASE_ATP_BIND_1"/>
    <property type="match status" value="1"/>
</dbReference>
<dbReference type="SUPFAM" id="SSF52540">
    <property type="entry name" value="P-loop containing nucleoside triphosphate hydrolases"/>
    <property type="match status" value="1"/>
</dbReference>
<dbReference type="PANTHER" id="PTHR47958">
    <property type="entry name" value="ATP-DEPENDENT RNA HELICASE DBP3"/>
    <property type="match status" value="1"/>
</dbReference>
<dbReference type="InterPro" id="IPR014001">
    <property type="entry name" value="Helicase_ATP-bd"/>
</dbReference>
<evidence type="ECO:0000256" key="10">
    <source>
        <dbReference type="ARBA" id="ARBA00023242"/>
    </source>
</evidence>
<dbReference type="EC" id="3.6.4.13" evidence="3"/>
<evidence type="ECO:0000256" key="13">
    <source>
        <dbReference type="RuleBase" id="RU000492"/>
    </source>
</evidence>
<reference evidence="17 18" key="1">
    <citation type="submission" date="2024-04" db="EMBL/GenBank/DDBJ databases">
        <title>Tritrichomonas musculus Genome.</title>
        <authorList>
            <person name="Alves-Ferreira E."/>
            <person name="Grigg M."/>
            <person name="Lorenzi H."/>
            <person name="Galac M."/>
        </authorList>
    </citation>
    <scope>NUCLEOTIDE SEQUENCE [LARGE SCALE GENOMIC DNA]</scope>
    <source>
        <strain evidence="17 18">EAF2021</strain>
    </source>
</reference>
<evidence type="ECO:0000256" key="3">
    <source>
        <dbReference type="ARBA" id="ARBA00012552"/>
    </source>
</evidence>
<dbReference type="CDD" id="cd00268">
    <property type="entry name" value="DEADc"/>
    <property type="match status" value="1"/>
</dbReference>
<evidence type="ECO:0000259" key="15">
    <source>
        <dbReference type="PROSITE" id="PS51194"/>
    </source>
</evidence>
<evidence type="ECO:0000256" key="8">
    <source>
        <dbReference type="ARBA" id="ARBA00022806"/>
    </source>
</evidence>
<evidence type="ECO:0000256" key="9">
    <source>
        <dbReference type="ARBA" id="ARBA00022840"/>
    </source>
</evidence>
<evidence type="ECO:0000256" key="2">
    <source>
        <dbReference type="ARBA" id="ARBA00009334"/>
    </source>
</evidence>
<keyword evidence="7 13" id="KW-0378">Hydrolase</keyword>
<dbReference type="InterPro" id="IPR027417">
    <property type="entry name" value="P-loop_NTPase"/>
</dbReference>
<keyword evidence="5" id="KW-0698">rRNA processing</keyword>
<dbReference type="InterPro" id="IPR014014">
    <property type="entry name" value="RNA_helicase_DEAD_Q_motif"/>
</dbReference>
<dbReference type="Pfam" id="PF00270">
    <property type="entry name" value="DEAD"/>
    <property type="match status" value="1"/>
</dbReference>
<proteinExistence type="inferred from homology"/>
<evidence type="ECO:0000313" key="18">
    <source>
        <dbReference type="Proteomes" id="UP001470230"/>
    </source>
</evidence>
<evidence type="ECO:0000256" key="6">
    <source>
        <dbReference type="ARBA" id="ARBA00022741"/>
    </source>
</evidence>
<keyword evidence="18" id="KW-1185">Reference proteome</keyword>
<dbReference type="CDD" id="cd18787">
    <property type="entry name" value="SF2_C_DEAD"/>
    <property type="match status" value="1"/>
</dbReference>
<evidence type="ECO:0000256" key="4">
    <source>
        <dbReference type="ARBA" id="ARBA00022517"/>
    </source>
</evidence>
<evidence type="ECO:0000256" key="12">
    <source>
        <dbReference type="PROSITE-ProRule" id="PRU00552"/>
    </source>
</evidence>
<dbReference type="EMBL" id="JAPFFF010000058">
    <property type="protein sequence ID" value="KAK8837695.1"/>
    <property type="molecule type" value="Genomic_DNA"/>
</dbReference>
<dbReference type="InterPro" id="IPR044742">
    <property type="entry name" value="DEAD/DEAH_RhlB"/>
</dbReference>
<gene>
    <name evidence="17" type="ORF">M9Y10_036230</name>
</gene>
<organism evidence="17 18">
    <name type="scientific">Tritrichomonas musculus</name>
    <dbReference type="NCBI Taxonomy" id="1915356"/>
    <lineage>
        <taxon>Eukaryota</taxon>
        <taxon>Metamonada</taxon>
        <taxon>Parabasalia</taxon>
        <taxon>Tritrichomonadida</taxon>
        <taxon>Tritrichomonadidae</taxon>
        <taxon>Tritrichomonas</taxon>
    </lineage>
</organism>
<evidence type="ECO:0000259" key="16">
    <source>
        <dbReference type="PROSITE" id="PS51195"/>
    </source>
</evidence>
<dbReference type="Pfam" id="PF00271">
    <property type="entry name" value="Helicase_C"/>
    <property type="match status" value="1"/>
</dbReference>
<evidence type="ECO:0000259" key="14">
    <source>
        <dbReference type="PROSITE" id="PS51192"/>
    </source>
</evidence>
<evidence type="ECO:0000256" key="5">
    <source>
        <dbReference type="ARBA" id="ARBA00022552"/>
    </source>
</evidence>
<accession>A0ABR2GWR4</accession>
<dbReference type="PROSITE" id="PS51195">
    <property type="entry name" value="Q_MOTIF"/>
    <property type="match status" value="1"/>
</dbReference>
<dbReference type="PROSITE" id="PS51194">
    <property type="entry name" value="HELICASE_CTER"/>
    <property type="match status" value="1"/>
</dbReference>
<feature type="domain" description="DEAD-box RNA helicase Q" evidence="16">
    <location>
        <begin position="20"/>
        <end position="48"/>
    </location>
</feature>
<comment type="caution">
    <text evidence="17">The sequence shown here is derived from an EMBL/GenBank/DDBJ whole genome shotgun (WGS) entry which is preliminary data.</text>
</comment>
<evidence type="ECO:0000256" key="7">
    <source>
        <dbReference type="ARBA" id="ARBA00022801"/>
    </source>
</evidence>
<dbReference type="SMART" id="SM00490">
    <property type="entry name" value="HELICc"/>
    <property type="match status" value="1"/>
</dbReference>
<comment type="similarity">
    <text evidence="2">Belongs to the DEAD box helicase family. DDX5/DBP2 subfamily.</text>
</comment>
<feature type="domain" description="Helicase ATP-binding" evidence="14">
    <location>
        <begin position="51"/>
        <end position="218"/>
    </location>
</feature>
<comment type="function">
    <text evidence="11">ATP-dependent RNA helicase required for 60S ribosomal subunit synthesis. Involved in efficient pre-rRNA processing, predominantly at site A3, which is necessary for the normal formation of 25S and 5.8S rRNAs.</text>
</comment>
<dbReference type="InterPro" id="IPR000629">
    <property type="entry name" value="RNA-helicase_DEAD-box_CS"/>
</dbReference>
<keyword evidence="4" id="KW-0690">Ribosome biogenesis</keyword>
<keyword evidence="8 13" id="KW-0347">Helicase</keyword>
<keyword evidence="9 13" id="KW-0067">ATP-binding</keyword>
<sequence length="392" mass="44040">MSEIHEERSFQTTTDVQIFPTWDSMNLKPELIEAIKKLNWEKPSPVQSRAIFPMSQGKSMVVQSQNGTGKTATFSIGVLQRLKLKSKNTELIVISPTRELAIQSENTLKSLGANTRSCYGGNSLGDDVRALRNGIHCVSGTPGRLLQLIREHNIDASKVKAVVLDEADEMLQSFKRTITDILNALVEASHPQIIVVTATVSEDVIELFQEFIPRGMKLLVPRDELSLLNIDQFYVRVSGEEFKFDALTDLYQSVAIERAVIFVNTREKGNWLKSQMISSGFTVSLAHGDLKMDEREIITNDFKIGETRVLIATDMWARGIDVKNVTLVINFDIPNKTDIYLHRIGRSGRFGRKGIAITFSASSSDDKKIHKLEKFYGMKILPLPSDLDSLYF</sequence>
<dbReference type="Gene3D" id="3.40.50.300">
    <property type="entry name" value="P-loop containing nucleotide triphosphate hydrolases"/>
    <property type="match status" value="2"/>
</dbReference>
<name>A0ABR2GWR4_9EUKA</name>